<evidence type="ECO:0000256" key="6">
    <source>
        <dbReference type="SAM" id="MobiDB-lite"/>
    </source>
</evidence>
<feature type="compositionally biased region" description="Low complexity" evidence="6">
    <location>
        <begin position="10"/>
        <end position="22"/>
    </location>
</feature>
<dbReference type="SMART" id="SM00064">
    <property type="entry name" value="FYVE"/>
    <property type="match status" value="1"/>
</dbReference>
<keyword evidence="1" id="KW-0479">Metal-binding</keyword>
<dbReference type="PROSITE" id="PS50178">
    <property type="entry name" value="ZF_FYVE"/>
    <property type="match status" value="1"/>
</dbReference>
<keyword evidence="9" id="KW-1185">Reference proteome</keyword>
<dbReference type="PANTHER" id="PTHR39490">
    <property type="entry name" value="ARRESTIN DOMAIN-CONTAINING PROTEIN D"/>
    <property type="match status" value="1"/>
</dbReference>
<dbReference type="InterPro" id="IPR017455">
    <property type="entry name" value="Znf_FYVE-rel"/>
</dbReference>
<feature type="region of interest" description="Disordered" evidence="6">
    <location>
        <begin position="125"/>
        <end position="158"/>
    </location>
</feature>
<sequence length="1047" mass="113503">MQTEVIVSRTQSTHTLSLTASSHQDDARKRRMTMSTAKLEYSKPPAAIKKEQTTPKSSIRLPTRKDSLKHASIPSLSPTIPNTTNTANTTNAPAAVIKGKENGKIASPSMISRRQSVTRATTLGLAKAAPLSNTPNKNPANVGTRGPESQEPTNGKAFRGTNINILTRRRNSAMATVNQKTMQPAATPAAISSLANEVPSPTSPVAKSSKQKKLELINRQVRRFSMPAVPNDTPNIPVQPHQRGPWSPFGMNRPSLTPVSQTSVQKMNERLPSPVEVKDRSLALTQKKSQQLKASLLSQEPMNVIHEIPPASDTSSVHSDMQEDELDILGTEMAMESSISIYTSSLSGESSTNLSRRTESPVSDAGAVARVESTLDNVAVPTSPISPILPISPTSPTSPAVQAESTDTPDPLFNRIARTDLKPSVPSQPNVQTLRHRRSVPDAFHNNSGETETSRESRTPSRKGSQSSLRGSNCTQHPTWLSNAGFMRKTKCVACSSHTAKNISADIAQGVSSEGSSGRCRTLSRSSSMLFDRKSSAGSLVLPPQTAPTVNGKDVSLGRLEHSTGSSLRCLSLLNESNQSKSDDHSINVNLDPSLSSISDEIVYDYEPDSPVGATAHTVSSAASQKSSRTADDHESSPECPSSSIPTQSVFLHHLTQKHTYLHANLAFLPLAASAAVAAAEAASSIYPQDPQATTSDAQVSTTVVNADGTISSDSRITTAIATAAAAAAAYVVNTTTRGHAETEIEGDHKEIFMDMLSNCIERSDKLDKLKRDLQESEQRMNEMVINHQVSKKPSAKQDQQFSQQILEYKNIVKTQRQMMDEMEGLLASFGVHTKRPQLSVSTSSQSSAGSVSTPSQASWSNMWNGTKEEGITKMRWNVSQLVGGGVGTGRLVEKKTDTDGSCVMVIAGSGVTTESRLLPKRLVSDTQDDAVHHHKYVLQLNEDDRRNKFVLKSTKEWTQDKEVKRCEFVLSPGSESEEASTCSVKFGFLQRRHHCRRCGHIFCNNHSSNRLPLFETTDEQPEWGRVCDTCFHDLAGPHLRKFNTAS</sequence>
<feature type="region of interest" description="Disordered" evidence="6">
    <location>
        <begin position="536"/>
        <end position="556"/>
    </location>
</feature>
<keyword evidence="2 4" id="KW-0863">Zinc-finger</keyword>
<accession>A0ABR3BHY7</accession>
<dbReference type="Pfam" id="PF01363">
    <property type="entry name" value="FYVE"/>
    <property type="match status" value="1"/>
</dbReference>
<dbReference type="InterPro" id="IPR000306">
    <property type="entry name" value="Znf_FYVE"/>
</dbReference>
<comment type="caution">
    <text evidence="8">The sequence shown here is derived from an EMBL/GenBank/DDBJ whole genome shotgun (WGS) entry which is preliminary data.</text>
</comment>
<evidence type="ECO:0000256" key="3">
    <source>
        <dbReference type="ARBA" id="ARBA00022833"/>
    </source>
</evidence>
<dbReference type="PANTHER" id="PTHR39490:SF8">
    <property type="entry name" value="ZINC FINGER FYVE DOMAIN-CONTAINING PROTEIN 21"/>
    <property type="match status" value="1"/>
</dbReference>
<feature type="compositionally biased region" description="Low complexity" evidence="6">
    <location>
        <begin position="381"/>
        <end position="399"/>
    </location>
</feature>
<evidence type="ECO:0000313" key="9">
    <source>
        <dbReference type="Proteomes" id="UP001448207"/>
    </source>
</evidence>
<feature type="compositionally biased region" description="Polar residues" evidence="6">
    <location>
        <begin position="131"/>
        <end position="141"/>
    </location>
</feature>
<evidence type="ECO:0000256" key="2">
    <source>
        <dbReference type="ARBA" id="ARBA00022771"/>
    </source>
</evidence>
<feature type="compositionally biased region" description="Low complexity" evidence="6">
    <location>
        <begin position="840"/>
        <end position="859"/>
    </location>
</feature>
<gene>
    <name evidence="8" type="ORF">J3Q64DRAFT_1716364</name>
</gene>
<feature type="compositionally biased region" description="Low complexity" evidence="6">
    <location>
        <begin position="78"/>
        <end position="89"/>
    </location>
</feature>
<dbReference type="Gene3D" id="3.30.40.10">
    <property type="entry name" value="Zinc/RING finger domain, C3HC4 (zinc finger)"/>
    <property type="match status" value="1"/>
</dbReference>
<feature type="region of interest" description="Disordered" evidence="6">
    <location>
        <begin position="609"/>
        <end position="645"/>
    </location>
</feature>
<organism evidence="8 9">
    <name type="scientific">Phycomyces blakesleeanus</name>
    <dbReference type="NCBI Taxonomy" id="4837"/>
    <lineage>
        <taxon>Eukaryota</taxon>
        <taxon>Fungi</taxon>
        <taxon>Fungi incertae sedis</taxon>
        <taxon>Mucoromycota</taxon>
        <taxon>Mucoromycotina</taxon>
        <taxon>Mucoromycetes</taxon>
        <taxon>Mucorales</taxon>
        <taxon>Phycomycetaceae</taxon>
        <taxon>Phycomyces</taxon>
    </lineage>
</organism>
<evidence type="ECO:0000256" key="1">
    <source>
        <dbReference type="ARBA" id="ARBA00022723"/>
    </source>
</evidence>
<dbReference type="SUPFAM" id="SSF57903">
    <property type="entry name" value="FYVE/PHD zinc finger"/>
    <property type="match status" value="1"/>
</dbReference>
<dbReference type="InterPro" id="IPR013083">
    <property type="entry name" value="Znf_RING/FYVE/PHD"/>
</dbReference>
<keyword evidence="5" id="KW-0175">Coiled coil</keyword>
<dbReference type="InterPro" id="IPR052113">
    <property type="entry name" value="FYVE-type_Zinc_Finger"/>
</dbReference>
<feature type="compositionally biased region" description="Polar residues" evidence="6">
    <location>
        <begin position="462"/>
        <end position="480"/>
    </location>
</feature>
<protein>
    <recommendedName>
        <fullName evidence="7">FYVE-type domain-containing protein</fullName>
    </recommendedName>
</protein>
<feature type="compositionally biased region" description="Polar residues" evidence="6">
    <location>
        <begin position="617"/>
        <end position="628"/>
    </location>
</feature>
<feature type="region of interest" description="Disordered" evidence="6">
    <location>
        <begin position="1"/>
        <end position="89"/>
    </location>
</feature>
<dbReference type="EMBL" id="JBCLYO010000001">
    <property type="protein sequence ID" value="KAL0098030.1"/>
    <property type="molecule type" value="Genomic_DNA"/>
</dbReference>
<feature type="region of interest" description="Disordered" evidence="6">
    <location>
        <begin position="838"/>
        <end position="863"/>
    </location>
</feature>
<evidence type="ECO:0000256" key="5">
    <source>
        <dbReference type="SAM" id="Coils"/>
    </source>
</evidence>
<reference evidence="8 9" key="1">
    <citation type="submission" date="2024-04" db="EMBL/GenBank/DDBJ databases">
        <title>Symmetric and asymmetric DNA N6-adenine methylation regulates different biological responses in Mucorales.</title>
        <authorList>
            <consortium name="Lawrence Berkeley National Laboratory"/>
            <person name="Lax C."/>
            <person name="Mondo S.J."/>
            <person name="Osorio-Concepcion M."/>
            <person name="Muszewska A."/>
            <person name="Corrochano-Luque M."/>
            <person name="Gutierrez G."/>
            <person name="Riley R."/>
            <person name="Lipzen A."/>
            <person name="Guo J."/>
            <person name="Hundley H."/>
            <person name="Amirebrahimi M."/>
            <person name="Ng V."/>
            <person name="Lorenzo-Gutierrez D."/>
            <person name="Binder U."/>
            <person name="Yang J."/>
            <person name="Song Y."/>
            <person name="Canovas D."/>
            <person name="Navarro E."/>
            <person name="Freitag M."/>
            <person name="Gabaldon T."/>
            <person name="Grigoriev I.V."/>
            <person name="Corrochano L.M."/>
            <person name="Nicolas F.E."/>
            <person name="Garre V."/>
        </authorList>
    </citation>
    <scope>NUCLEOTIDE SEQUENCE [LARGE SCALE GENOMIC DNA]</scope>
    <source>
        <strain evidence="8 9">L51</strain>
    </source>
</reference>
<keyword evidence="3" id="KW-0862">Zinc</keyword>
<dbReference type="Proteomes" id="UP001448207">
    <property type="component" value="Unassembled WGS sequence"/>
</dbReference>
<evidence type="ECO:0000256" key="4">
    <source>
        <dbReference type="PROSITE-ProRule" id="PRU00091"/>
    </source>
</evidence>
<dbReference type="InterPro" id="IPR011011">
    <property type="entry name" value="Znf_FYVE_PHD"/>
</dbReference>
<evidence type="ECO:0000313" key="8">
    <source>
        <dbReference type="EMBL" id="KAL0098030.1"/>
    </source>
</evidence>
<feature type="domain" description="FYVE-type" evidence="7">
    <location>
        <begin position="974"/>
        <end position="1036"/>
    </location>
</feature>
<evidence type="ECO:0000259" key="7">
    <source>
        <dbReference type="PROSITE" id="PS50178"/>
    </source>
</evidence>
<name>A0ABR3BHY7_PHYBL</name>
<dbReference type="CDD" id="cd15760">
    <property type="entry name" value="FYVE_scVPS27p_like"/>
    <property type="match status" value="1"/>
</dbReference>
<proteinExistence type="predicted"/>
<feature type="coiled-coil region" evidence="5">
    <location>
        <begin position="760"/>
        <end position="787"/>
    </location>
</feature>
<feature type="region of interest" description="Disordered" evidence="6">
    <location>
        <begin position="380"/>
        <end position="480"/>
    </location>
</feature>